<organism evidence="2 3">
    <name type="scientific">Pseudozyma flocculosa</name>
    <dbReference type="NCBI Taxonomy" id="84751"/>
    <lineage>
        <taxon>Eukaryota</taxon>
        <taxon>Fungi</taxon>
        <taxon>Dikarya</taxon>
        <taxon>Basidiomycota</taxon>
        <taxon>Ustilaginomycotina</taxon>
        <taxon>Ustilaginomycetes</taxon>
        <taxon>Ustilaginales</taxon>
        <taxon>Ustilaginaceae</taxon>
        <taxon>Pseudozyma</taxon>
    </lineage>
</organism>
<dbReference type="Proteomes" id="UP000323386">
    <property type="component" value="Unassembled WGS sequence"/>
</dbReference>
<keyword evidence="3" id="KW-1185">Reference proteome</keyword>
<feature type="compositionally biased region" description="Polar residues" evidence="1">
    <location>
        <begin position="244"/>
        <end position="261"/>
    </location>
</feature>
<gene>
    <name evidence="2" type="ORF">PSFLO_00964</name>
</gene>
<dbReference type="AlphaFoldDB" id="A0A5C3ET14"/>
<sequence>MKAGVWSAVVVVVVVLVRCWWRRRAAAPAAVRLGGERLAASGERGGAGGRPGLAAPRAGRALLGSLLCLVPCLPSPLHALYRPVVDLSPPPCLLARPVLLAPRWPRPLACPALPCPALPCPASPIRFCPSAISAHPFVRVDRERLSLLCSCPTGLPLTRHSLVTRSTLFSVPFLPVIRPFAHFCSRPSTPFPALHCHHHSHHRSLHRRTDDPLLSHTRKPCRSGLRSQPFHDPPPAYRTIPGSCLSNEPTLGHTSSSASTS</sequence>
<evidence type="ECO:0000256" key="1">
    <source>
        <dbReference type="SAM" id="MobiDB-lite"/>
    </source>
</evidence>
<reference evidence="2 3" key="1">
    <citation type="submission" date="2018-03" db="EMBL/GenBank/DDBJ databases">
        <authorList>
            <person name="Guldener U."/>
        </authorList>
    </citation>
    <scope>NUCLEOTIDE SEQUENCE [LARGE SCALE GENOMIC DNA]</scope>
    <source>
        <strain evidence="2 3">DAOM196992</strain>
    </source>
</reference>
<proteinExistence type="predicted"/>
<evidence type="ECO:0000313" key="3">
    <source>
        <dbReference type="Proteomes" id="UP000323386"/>
    </source>
</evidence>
<evidence type="ECO:0000313" key="2">
    <source>
        <dbReference type="EMBL" id="SPO35493.1"/>
    </source>
</evidence>
<name>A0A5C3ET14_9BASI</name>
<dbReference type="EMBL" id="OOIP01000002">
    <property type="protein sequence ID" value="SPO35493.1"/>
    <property type="molecule type" value="Genomic_DNA"/>
</dbReference>
<feature type="region of interest" description="Disordered" evidence="1">
    <location>
        <begin position="207"/>
        <end position="261"/>
    </location>
</feature>
<protein>
    <submittedName>
        <fullName evidence="2">Uncharacterized protein</fullName>
    </submittedName>
</protein>
<accession>A0A5C3ET14</accession>